<protein>
    <recommendedName>
        <fullName evidence="6">Orc1-like AAA ATPase domain-containing protein</fullName>
    </recommendedName>
</protein>
<dbReference type="InterPro" id="IPR027417">
    <property type="entry name" value="P-loop_NTPase"/>
</dbReference>
<dbReference type="InterPro" id="IPR011990">
    <property type="entry name" value="TPR-like_helical_dom_sf"/>
</dbReference>
<dbReference type="InterPro" id="IPR019734">
    <property type="entry name" value="TPR_rpt"/>
</dbReference>
<dbReference type="Pfam" id="PF13432">
    <property type="entry name" value="TPR_16"/>
    <property type="match status" value="5"/>
</dbReference>
<gene>
    <name evidence="4" type="ORF">Psuf_078910</name>
</gene>
<feature type="repeat" description="TPR" evidence="3">
    <location>
        <begin position="807"/>
        <end position="840"/>
    </location>
</feature>
<feature type="repeat" description="TPR" evidence="3">
    <location>
        <begin position="638"/>
        <end position="671"/>
    </location>
</feature>
<dbReference type="SMART" id="SM00028">
    <property type="entry name" value="TPR"/>
    <property type="match status" value="20"/>
</dbReference>
<dbReference type="EMBL" id="AP022871">
    <property type="protein sequence ID" value="BCB90578.1"/>
    <property type="molecule type" value="Genomic_DNA"/>
</dbReference>
<feature type="repeat" description="TPR" evidence="3">
    <location>
        <begin position="977"/>
        <end position="1010"/>
    </location>
</feature>
<sequence>MRQQSSISDIIQQRQVFVGRTGELASFRDNLTAEPEDRYFVFALHGDGGVGKTSLARRMLATARQAGARCAYLSDNILDTVGVMKKITDELRAEKEFETFLDRHRTYVRKRQELEADPEAPQHGATAFFTRTAGRIALSFVPGGAIVADPVADAVADHVSTWSAFVRRKLRERGDAALILSPVETLSPHFVTGLSALAASTPVVLCFDTYERTSPYLDSWLRELLGGQHGPPPLNLTVVVAGRHRLAANDWSDYMSVVQEVPVRPFTLDEVRSYLQRSKGGDPAEAEQVLARSGGMPLWVAVDVVGSGRPQPGQGDPSSTLVDRFLRWEDDPRRHRWAVDSSLPRLFNKDVLTVVHGEEQPAEILAWLRSMPFVADHPGGWQYHQEVRRHMLRLKRRESPSEWTRIHLALAERNAARRAELPVDTGWAWGNETWARHMRDEIYHRLCADPGAGVVRALEQIAATWGLSAVASASFGGQAPLRQWGDAFLEAAEDAQSPTVAEWGRRLRDAESSDATSLDLLTAMLDHPGLSDAARAQVAMARAYHFQGQGYASRAIDDAERAVRLCPDDLGLRGERGVVYREFELYDKALADFDAVLAEHPDNDVRLASRGETLRLMGRPADGLADLDRSLAQVPDDTWTLQSRGLAYFDLGRVEDALADLVRATRLEPDEAGGYLTLADVYVRTRRFGPAFAALDKAVALAPDAAITWENRSAAHLAAGDLAAAVADLDKAVEVAPRRLRSLLLRADAHLEADDFAAALADADRATALDPTNATAQLTRSGALRLVGRTDEALAALDAAAHDLPPATVAVNRGLAMMAAGALDAAFAELDRAVALEPDFTWARVVRAESYLNVGRAEEALADADAVLAVQPGDAAALVARASAVGLLGRIDEALADFARALAAGAREGSVRFARGQVLEANDRHDEALADFEHILRERPSSVDARRSRSRILYAGQRYEEAVEEWTALLATAPNDVDALANRGLAAWSSGLADEALADWGRALELDPADAWVRLQRARLLWQLDRNEEAVADADLLIAAAPGNGEARFLRAEALRDLGRDADVARAYDDALAAGIPAHEVHLRRAESLRRVGDLAGALADLVQAARERPEETWIRLEAGHLRRQLDRDEETIADADAVLAAEPGNLDARLLRADALVALGRAEEAIAEYGVAVDAGADGEEVFQMLLARDAAAAVAFWDRHCDPGRRRVRAGLLMSYGHPDLALADLDEATVARAEAAGPADGADVHAERARALEALGRLDEAAQEHGRAYGIQVDDWHLRRRAWIRERQGRWSGALADWDLVVAGAPDDFDARANRASARVECGDFEGAREDYAAVVRAEPEWTWVVSRYADVLTWLGEPAAAVAAVEEVLAHSPNDVTLTAKRAETSLLLPAAPDPAATLAAIDAVVTERDGGDGWWLMVRGLARGRLGDTAAAAADFTAAARSGAERLALEPGDAQLTANLAHFELLAGARDEALRRYEQLLAAGPRRGRVRVAACELDVFTTVLGQVPGAAAASALLRAHLDR</sequence>
<dbReference type="KEGG" id="psuu:Psuf_078910"/>
<evidence type="ECO:0000256" key="2">
    <source>
        <dbReference type="ARBA" id="ARBA00022803"/>
    </source>
</evidence>
<reference evidence="4 5" key="2">
    <citation type="submission" date="2020-03" db="EMBL/GenBank/DDBJ databases">
        <authorList>
            <person name="Ichikawa N."/>
            <person name="Kimura A."/>
            <person name="Kitahashi Y."/>
            <person name="Uohara A."/>
        </authorList>
    </citation>
    <scope>NUCLEOTIDE SEQUENCE [LARGE SCALE GENOMIC DNA]</scope>
    <source>
        <strain evidence="4 5">NBRC 105367</strain>
    </source>
</reference>
<dbReference type="SUPFAM" id="SSF52540">
    <property type="entry name" value="P-loop containing nucleoside triphosphate hydrolases"/>
    <property type="match status" value="1"/>
</dbReference>
<dbReference type="Gene3D" id="1.25.40.10">
    <property type="entry name" value="Tetratricopeptide repeat domain"/>
    <property type="match status" value="5"/>
</dbReference>
<dbReference type="RefSeq" id="WP_173162938.1">
    <property type="nucleotide sequence ID" value="NZ_AP022871.1"/>
</dbReference>
<evidence type="ECO:0000256" key="1">
    <source>
        <dbReference type="ARBA" id="ARBA00022737"/>
    </source>
</evidence>
<keyword evidence="2 3" id="KW-0802">TPR repeat</keyword>
<dbReference type="Pfam" id="PF14559">
    <property type="entry name" value="TPR_19"/>
    <property type="match status" value="1"/>
</dbReference>
<dbReference type="Proteomes" id="UP000503011">
    <property type="component" value="Chromosome"/>
</dbReference>
<name>A0A6F8YXB0_9ACTN</name>
<dbReference type="Gene3D" id="3.40.50.300">
    <property type="entry name" value="P-loop containing nucleotide triphosphate hydrolases"/>
    <property type="match status" value="1"/>
</dbReference>
<keyword evidence="1" id="KW-0677">Repeat</keyword>
<keyword evidence="5" id="KW-1185">Reference proteome</keyword>
<proteinExistence type="predicted"/>
<dbReference type="PANTHER" id="PTHR44858">
    <property type="entry name" value="TETRATRICOPEPTIDE REPEAT PROTEIN 6"/>
    <property type="match status" value="1"/>
</dbReference>
<evidence type="ECO:0000256" key="3">
    <source>
        <dbReference type="PROSITE-ProRule" id="PRU00339"/>
    </source>
</evidence>
<organism evidence="4 5">
    <name type="scientific">Phytohabitans suffuscus</name>
    <dbReference type="NCBI Taxonomy" id="624315"/>
    <lineage>
        <taxon>Bacteria</taxon>
        <taxon>Bacillati</taxon>
        <taxon>Actinomycetota</taxon>
        <taxon>Actinomycetes</taxon>
        <taxon>Micromonosporales</taxon>
        <taxon>Micromonosporaceae</taxon>
    </lineage>
</organism>
<evidence type="ECO:0000313" key="5">
    <source>
        <dbReference type="Proteomes" id="UP000503011"/>
    </source>
</evidence>
<accession>A0A6F8YXB0</accession>
<evidence type="ECO:0008006" key="6">
    <source>
        <dbReference type="Google" id="ProtNLM"/>
    </source>
</evidence>
<reference evidence="4 5" key="1">
    <citation type="submission" date="2020-03" db="EMBL/GenBank/DDBJ databases">
        <title>Whole genome shotgun sequence of Phytohabitans suffuscus NBRC 105367.</title>
        <authorList>
            <person name="Komaki H."/>
            <person name="Tamura T."/>
        </authorList>
    </citation>
    <scope>NUCLEOTIDE SEQUENCE [LARGE SCALE GENOMIC DNA]</scope>
    <source>
        <strain evidence="4 5">NBRC 105367</strain>
    </source>
</reference>
<dbReference type="PROSITE" id="PS50005">
    <property type="entry name" value="TPR"/>
    <property type="match status" value="5"/>
</dbReference>
<feature type="repeat" description="TPR" evidence="3">
    <location>
        <begin position="672"/>
        <end position="705"/>
    </location>
</feature>
<dbReference type="PANTHER" id="PTHR44858:SF1">
    <property type="entry name" value="UDP-N-ACETYLGLUCOSAMINE--PEPTIDE N-ACETYLGLUCOSAMINYLTRANSFERASE SPINDLY-RELATED"/>
    <property type="match status" value="1"/>
</dbReference>
<evidence type="ECO:0000313" key="4">
    <source>
        <dbReference type="EMBL" id="BCB90578.1"/>
    </source>
</evidence>
<dbReference type="SUPFAM" id="SSF48452">
    <property type="entry name" value="TPR-like"/>
    <property type="match status" value="4"/>
</dbReference>
<feature type="repeat" description="TPR" evidence="3">
    <location>
        <begin position="706"/>
        <end position="739"/>
    </location>
</feature>
<dbReference type="InterPro" id="IPR050498">
    <property type="entry name" value="Ycf3"/>
</dbReference>